<dbReference type="STRING" id="735517.SAMN05444272_4467"/>
<dbReference type="OrthoDB" id="7857856at2"/>
<dbReference type="AlphaFoldDB" id="A0A1M7PJP2"/>
<dbReference type="Pfam" id="PF05101">
    <property type="entry name" value="VirB3"/>
    <property type="match status" value="1"/>
</dbReference>
<evidence type="ECO:0000256" key="3">
    <source>
        <dbReference type="ARBA" id="ARBA00022989"/>
    </source>
</evidence>
<dbReference type="Proteomes" id="UP000186002">
    <property type="component" value="Unassembled WGS sequence"/>
</dbReference>
<gene>
    <name evidence="6" type="ORF">SAMN05444272_4467</name>
</gene>
<evidence type="ECO:0000313" key="6">
    <source>
        <dbReference type="EMBL" id="SHN17296.1"/>
    </source>
</evidence>
<evidence type="ECO:0000256" key="5">
    <source>
        <dbReference type="SAM" id="Phobius"/>
    </source>
</evidence>
<reference evidence="6 7" key="1">
    <citation type="submission" date="2016-11" db="EMBL/GenBank/DDBJ databases">
        <authorList>
            <person name="Jaros S."/>
            <person name="Januszkiewicz K."/>
            <person name="Wedrychowicz H."/>
        </authorList>
    </citation>
    <scope>NUCLEOTIDE SEQUENCE [LARGE SCALE GENOMIC DNA]</scope>
    <source>
        <strain evidence="6 7">DSM 22153</strain>
    </source>
</reference>
<dbReference type="EMBL" id="FRBW01000008">
    <property type="protein sequence ID" value="SHN17296.1"/>
    <property type="molecule type" value="Genomic_DNA"/>
</dbReference>
<evidence type="ECO:0000313" key="7">
    <source>
        <dbReference type="Proteomes" id="UP000186002"/>
    </source>
</evidence>
<dbReference type="RefSeq" id="WP_073015577.1">
    <property type="nucleotide sequence ID" value="NZ_FRBW01000008.1"/>
</dbReference>
<keyword evidence="7" id="KW-1185">Reference proteome</keyword>
<organism evidence="6 7">
    <name type="scientific">Roseibium suaedae</name>
    <dbReference type="NCBI Taxonomy" id="735517"/>
    <lineage>
        <taxon>Bacteria</taxon>
        <taxon>Pseudomonadati</taxon>
        <taxon>Pseudomonadota</taxon>
        <taxon>Alphaproteobacteria</taxon>
        <taxon>Hyphomicrobiales</taxon>
        <taxon>Stappiaceae</taxon>
        <taxon>Roseibium</taxon>
    </lineage>
</organism>
<comment type="subcellular location">
    <subcellularLocation>
        <location evidence="1">Membrane</location>
    </subcellularLocation>
</comment>
<keyword evidence="4 5" id="KW-0472">Membrane</keyword>
<feature type="transmembrane region" description="Helical" evidence="5">
    <location>
        <begin position="20"/>
        <end position="45"/>
    </location>
</feature>
<dbReference type="GO" id="GO:0016020">
    <property type="term" value="C:membrane"/>
    <property type="evidence" value="ECO:0007669"/>
    <property type="project" value="UniProtKB-SubCell"/>
</dbReference>
<name>A0A1M7PJP2_9HYPH</name>
<dbReference type="InterPro" id="IPR007792">
    <property type="entry name" value="T4SS_VirB3/TrbD/AvhB"/>
</dbReference>
<accession>A0A1M7PJP2</accession>
<sequence>MRAPLFKGLTRPVSFMGLPMAYVATLLIVVVGGFIATLSILYLMISFILGYVTLRLLAAYDARIFDVLIVTIRATPIKKSQLQGRGVTYGP</sequence>
<proteinExistence type="predicted"/>
<keyword evidence="2 5" id="KW-0812">Transmembrane</keyword>
<evidence type="ECO:0000256" key="2">
    <source>
        <dbReference type="ARBA" id="ARBA00022692"/>
    </source>
</evidence>
<protein>
    <submittedName>
        <fullName evidence="6">Type IV secretion system protein VirB3</fullName>
    </submittedName>
</protein>
<evidence type="ECO:0000256" key="1">
    <source>
        <dbReference type="ARBA" id="ARBA00004370"/>
    </source>
</evidence>
<keyword evidence="3 5" id="KW-1133">Transmembrane helix</keyword>
<evidence type="ECO:0000256" key="4">
    <source>
        <dbReference type="ARBA" id="ARBA00023136"/>
    </source>
</evidence>